<accession>A0A926D0E5</accession>
<feature type="domain" description="Nitroreductase" evidence="3">
    <location>
        <begin position="8"/>
        <end position="174"/>
    </location>
</feature>
<name>A0A926D0E5_9FIRM</name>
<dbReference type="InterPro" id="IPR000415">
    <property type="entry name" value="Nitroreductase-like"/>
</dbReference>
<evidence type="ECO:0000256" key="1">
    <source>
        <dbReference type="ARBA" id="ARBA00007118"/>
    </source>
</evidence>
<comment type="similarity">
    <text evidence="1">Belongs to the nitroreductase family.</text>
</comment>
<dbReference type="PANTHER" id="PTHR43673">
    <property type="entry name" value="NAD(P)H NITROREDUCTASE YDGI-RELATED"/>
    <property type="match status" value="1"/>
</dbReference>
<dbReference type="InterPro" id="IPR029479">
    <property type="entry name" value="Nitroreductase"/>
</dbReference>
<dbReference type="GO" id="GO:0016491">
    <property type="term" value="F:oxidoreductase activity"/>
    <property type="evidence" value="ECO:0007669"/>
    <property type="project" value="UniProtKB-KW"/>
</dbReference>
<keyword evidence="2" id="KW-0560">Oxidoreductase</keyword>
<dbReference type="Proteomes" id="UP000654279">
    <property type="component" value="Unassembled WGS sequence"/>
</dbReference>
<evidence type="ECO:0000256" key="2">
    <source>
        <dbReference type="ARBA" id="ARBA00023002"/>
    </source>
</evidence>
<evidence type="ECO:0000313" key="4">
    <source>
        <dbReference type="EMBL" id="MBC8529077.1"/>
    </source>
</evidence>
<gene>
    <name evidence="4" type="ORF">H8699_06520</name>
</gene>
<evidence type="ECO:0000259" key="3">
    <source>
        <dbReference type="Pfam" id="PF00881"/>
    </source>
</evidence>
<dbReference type="Pfam" id="PF00881">
    <property type="entry name" value="Nitroreductase"/>
    <property type="match status" value="1"/>
</dbReference>
<dbReference type="SUPFAM" id="SSF55469">
    <property type="entry name" value="FMN-dependent nitroreductase-like"/>
    <property type="match status" value="1"/>
</dbReference>
<keyword evidence="5" id="KW-1185">Reference proteome</keyword>
<dbReference type="AlphaFoldDB" id="A0A926D0E5"/>
<comment type="caution">
    <text evidence="4">The sequence shown here is derived from an EMBL/GenBank/DDBJ whole genome shotgun (WGS) entry which is preliminary data.</text>
</comment>
<evidence type="ECO:0000313" key="5">
    <source>
        <dbReference type="Proteomes" id="UP000654279"/>
    </source>
</evidence>
<sequence length="194" mass="21141">MNAVVENIMSRRSVRRFKSQQLSPEHLRQILEAGLWAPSAGGRQSAIMLVCQDAQANEDMGRINRKIFGGALKPGAHIVNEKQISIAEDDSLQSAFYSAPTVITIFAPEGHRWGINDCTVMAQNLMLAAWSLGVGSVHVTRAEDTFATEQGQALMARAGIDPEYVARCSICLGYPDGEIGEGKPRRAGRIFVVE</sequence>
<dbReference type="EMBL" id="JACRSO010000002">
    <property type="protein sequence ID" value="MBC8529077.1"/>
    <property type="molecule type" value="Genomic_DNA"/>
</dbReference>
<proteinExistence type="inferred from homology"/>
<protein>
    <submittedName>
        <fullName evidence="4">Nitroreductase family protein</fullName>
    </submittedName>
</protein>
<organism evidence="4 5">
    <name type="scientific">Luoshenia tenuis</name>
    <dbReference type="NCBI Taxonomy" id="2763654"/>
    <lineage>
        <taxon>Bacteria</taxon>
        <taxon>Bacillati</taxon>
        <taxon>Bacillota</taxon>
        <taxon>Clostridia</taxon>
        <taxon>Christensenellales</taxon>
        <taxon>Christensenellaceae</taxon>
        <taxon>Luoshenia</taxon>
    </lineage>
</organism>
<dbReference type="RefSeq" id="WP_249284970.1">
    <property type="nucleotide sequence ID" value="NZ_JACRSO010000002.1"/>
</dbReference>
<dbReference type="Gene3D" id="3.40.109.10">
    <property type="entry name" value="NADH Oxidase"/>
    <property type="match status" value="1"/>
</dbReference>
<reference evidence="4" key="1">
    <citation type="submission" date="2020-08" db="EMBL/GenBank/DDBJ databases">
        <title>Genome public.</title>
        <authorList>
            <person name="Liu C."/>
            <person name="Sun Q."/>
        </authorList>
    </citation>
    <scope>NUCLEOTIDE SEQUENCE</scope>
    <source>
        <strain evidence="4">NSJ-44</strain>
    </source>
</reference>
<dbReference type="PANTHER" id="PTHR43673:SF10">
    <property type="entry name" value="NADH DEHYDROGENASE_NAD(P)H NITROREDUCTASE XCC3605-RELATED"/>
    <property type="match status" value="1"/>
</dbReference>